<keyword evidence="2" id="KW-1185">Reference proteome</keyword>
<evidence type="ECO:0000313" key="1">
    <source>
        <dbReference type="EMBL" id="CAH3113560.1"/>
    </source>
</evidence>
<comment type="caution">
    <text evidence="1">The sequence shown here is derived from an EMBL/GenBank/DDBJ whole genome shotgun (WGS) entry which is preliminary data.</text>
</comment>
<name>A0ABN8NMG2_9CNID</name>
<evidence type="ECO:0000313" key="2">
    <source>
        <dbReference type="Proteomes" id="UP001159405"/>
    </source>
</evidence>
<gene>
    <name evidence="1" type="ORF">PLOB_00022187</name>
</gene>
<protein>
    <submittedName>
        <fullName evidence="1">Uncharacterized protein</fullName>
    </submittedName>
</protein>
<sequence length="179" mass="20079">LKSAVGIFDAKDREFYEIGDQQLVSLNQDGPIAGHYMQVDGGAVLTNAKSSNQRTLFKTHTIIEYDATGSHHQVVILENKQDGNVVAINKDEDTVIAKVNIISLISSSKPHLYNTLEEVRAEHPEALFYKVPREPGCVKFYFKSYLKDKQRILGFDDYGNALDPTQVQPGQSESLFQMM</sequence>
<accession>A0ABN8NMG2</accession>
<organism evidence="1 2">
    <name type="scientific">Porites lobata</name>
    <dbReference type="NCBI Taxonomy" id="104759"/>
    <lineage>
        <taxon>Eukaryota</taxon>
        <taxon>Metazoa</taxon>
        <taxon>Cnidaria</taxon>
        <taxon>Anthozoa</taxon>
        <taxon>Hexacorallia</taxon>
        <taxon>Scleractinia</taxon>
        <taxon>Fungiina</taxon>
        <taxon>Poritidae</taxon>
        <taxon>Porites</taxon>
    </lineage>
</organism>
<dbReference type="Gene3D" id="2.80.10.50">
    <property type="match status" value="1"/>
</dbReference>
<dbReference type="EMBL" id="CALNXK010000026">
    <property type="protein sequence ID" value="CAH3113560.1"/>
    <property type="molecule type" value="Genomic_DNA"/>
</dbReference>
<proteinExistence type="predicted"/>
<reference evidence="1 2" key="1">
    <citation type="submission" date="2022-05" db="EMBL/GenBank/DDBJ databases">
        <authorList>
            <consortium name="Genoscope - CEA"/>
            <person name="William W."/>
        </authorList>
    </citation>
    <scope>NUCLEOTIDE SEQUENCE [LARGE SCALE GENOMIC DNA]</scope>
</reference>
<feature type="non-terminal residue" evidence="1">
    <location>
        <position position="1"/>
    </location>
</feature>
<dbReference type="Proteomes" id="UP001159405">
    <property type="component" value="Unassembled WGS sequence"/>
</dbReference>